<dbReference type="GO" id="GO:0005829">
    <property type="term" value="C:cytosol"/>
    <property type="evidence" value="ECO:0007669"/>
    <property type="project" value="TreeGrafter"/>
</dbReference>
<evidence type="ECO:0000256" key="5">
    <source>
        <dbReference type="ARBA" id="ARBA00022822"/>
    </source>
</evidence>
<evidence type="ECO:0000313" key="9">
    <source>
        <dbReference type="EMBL" id="GAH06337.1"/>
    </source>
</evidence>
<proteinExistence type="predicted"/>
<feature type="non-terminal residue" evidence="9">
    <location>
        <position position="157"/>
    </location>
</feature>
<dbReference type="InterPro" id="IPR002028">
    <property type="entry name" value="Trp_synthase_suA"/>
</dbReference>
<gene>
    <name evidence="9" type="ORF">S01H4_62435</name>
</gene>
<dbReference type="AlphaFoldDB" id="X1CF94"/>
<evidence type="ECO:0000256" key="7">
    <source>
        <dbReference type="ARBA" id="ARBA00023239"/>
    </source>
</evidence>
<reference evidence="9" key="1">
    <citation type="journal article" date="2014" name="Front. Microbiol.">
        <title>High frequency of phylogenetically diverse reductive dehalogenase-homologous genes in deep subseafloor sedimentary metagenomes.</title>
        <authorList>
            <person name="Kawai M."/>
            <person name="Futagami T."/>
            <person name="Toyoda A."/>
            <person name="Takaki Y."/>
            <person name="Nishi S."/>
            <person name="Hori S."/>
            <person name="Arai W."/>
            <person name="Tsubouchi T."/>
            <person name="Morono Y."/>
            <person name="Uchiyama I."/>
            <person name="Ito T."/>
            <person name="Fujiyama A."/>
            <person name="Inagaki F."/>
            <person name="Takami H."/>
        </authorList>
    </citation>
    <scope>NUCLEOTIDE SEQUENCE</scope>
    <source>
        <strain evidence="9">Expedition CK06-06</strain>
    </source>
</reference>
<evidence type="ECO:0000256" key="6">
    <source>
        <dbReference type="ARBA" id="ARBA00023141"/>
    </source>
</evidence>
<comment type="caution">
    <text evidence="9">The sequence shown here is derived from an EMBL/GenBank/DDBJ whole genome shotgun (WGS) entry which is preliminary data.</text>
</comment>
<dbReference type="SUPFAM" id="SSF51366">
    <property type="entry name" value="Ribulose-phoshate binding barrel"/>
    <property type="match status" value="1"/>
</dbReference>
<dbReference type="GO" id="GO:0004834">
    <property type="term" value="F:tryptophan synthase activity"/>
    <property type="evidence" value="ECO:0007669"/>
    <property type="project" value="UniProtKB-EC"/>
</dbReference>
<evidence type="ECO:0000256" key="2">
    <source>
        <dbReference type="ARBA" id="ARBA00011270"/>
    </source>
</evidence>
<dbReference type="PROSITE" id="PS00167">
    <property type="entry name" value="TRP_SYNTHASE_ALPHA"/>
    <property type="match status" value="1"/>
</dbReference>
<comment type="subunit">
    <text evidence="2">Tetramer of two alpha and two beta chains.</text>
</comment>
<evidence type="ECO:0000256" key="1">
    <source>
        <dbReference type="ARBA" id="ARBA00004733"/>
    </source>
</evidence>
<keyword evidence="5" id="KW-0822">Tryptophan biosynthesis</keyword>
<dbReference type="InterPro" id="IPR013785">
    <property type="entry name" value="Aldolase_TIM"/>
</dbReference>
<dbReference type="EC" id="4.2.1.20" evidence="3"/>
<organism evidence="9">
    <name type="scientific">marine sediment metagenome</name>
    <dbReference type="NCBI Taxonomy" id="412755"/>
    <lineage>
        <taxon>unclassified sequences</taxon>
        <taxon>metagenomes</taxon>
        <taxon>ecological metagenomes</taxon>
    </lineage>
</organism>
<dbReference type="InterPro" id="IPR011060">
    <property type="entry name" value="RibuloseP-bd_barrel"/>
</dbReference>
<dbReference type="PANTHER" id="PTHR43406">
    <property type="entry name" value="TRYPTOPHAN SYNTHASE, ALPHA CHAIN"/>
    <property type="match status" value="1"/>
</dbReference>
<protein>
    <recommendedName>
        <fullName evidence="3">tryptophan synthase</fullName>
        <ecNumber evidence="3">4.2.1.20</ecNumber>
    </recommendedName>
</protein>
<comment type="catalytic activity">
    <reaction evidence="8">
        <text>(1S,2R)-1-C-(indol-3-yl)glycerol 3-phosphate + L-serine = D-glyceraldehyde 3-phosphate + L-tryptophan + H2O</text>
        <dbReference type="Rhea" id="RHEA:10532"/>
        <dbReference type="ChEBI" id="CHEBI:15377"/>
        <dbReference type="ChEBI" id="CHEBI:33384"/>
        <dbReference type="ChEBI" id="CHEBI:57912"/>
        <dbReference type="ChEBI" id="CHEBI:58866"/>
        <dbReference type="ChEBI" id="CHEBI:59776"/>
        <dbReference type="EC" id="4.2.1.20"/>
    </reaction>
</comment>
<dbReference type="Pfam" id="PF00290">
    <property type="entry name" value="Trp_syntA"/>
    <property type="match status" value="1"/>
</dbReference>
<feature type="non-terminal residue" evidence="9">
    <location>
        <position position="1"/>
    </location>
</feature>
<dbReference type="Gene3D" id="3.20.20.70">
    <property type="entry name" value="Aldolase class I"/>
    <property type="match status" value="1"/>
</dbReference>
<name>X1CF94_9ZZZZ</name>
<dbReference type="CDD" id="cd04724">
    <property type="entry name" value="Tryptophan_synthase_alpha"/>
    <property type="match status" value="1"/>
</dbReference>
<keyword evidence="4" id="KW-0028">Amino-acid biosynthesis</keyword>
<evidence type="ECO:0000256" key="4">
    <source>
        <dbReference type="ARBA" id="ARBA00022605"/>
    </source>
</evidence>
<dbReference type="PANTHER" id="PTHR43406:SF1">
    <property type="entry name" value="TRYPTOPHAN SYNTHASE ALPHA CHAIN, CHLOROPLASTIC"/>
    <property type="match status" value="1"/>
</dbReference>
<dbReference type="InterPro" id="IPR018204">
    <property type="entry name" value="Trp_synthase_alpha_AS"/>
</dbReference>
<dbReference type="NCBIfam" id="TIGR00262">
    <property type="entry name" value="trpA"/>
    <property type="match status" value="1"/>
</dbReference>
<accession>X1CF94</accession>
<keyword evidence="7" id="KW-0456">Lyase</keyword>
<dbReference type="EMBL" id="BART01037265">
    <property type="protein sequence ID" value="GAH06337.1"/>
    <property type="molecule type" value="Genomic_DNA"/>
</dbReference>
<evidence type="ECO:0000256" key="3">
    <source>
        <dbReference type="ARBA" id="ARBA00012043"/>
    </source>
</evidence>
<keyword evidence="6" id="KW-0057">Aromatic amino acid biosynthesis</keyword>
<sequence>EKDILLMAHVVLGYPSIEETFELVRTIVEAGVDLMELQIPFSEPIADGPVILQASQAALAGGVRVDDCFRLARKITDAFDIPFLFMTYYNVVFKRGEERFFAETREAGICGAIVPDIPPEEGESFMAAATANNIDPIFILAPTSSSERIDVIGCCGR</sequence>
<comment type="pathway">
    <text evidence="1">Amino-acid biosynthesis; L-tryptophan biosynthesis; L-tryptophan from chorismate: step 5/5.</text>
</comment>
<dbReference type="UniPathway" id="UPA00035">
    <property type="reaction ID" value="UER00044"/>
</dbReference>
<evidence type="ECO:0000256" key="8">
    <source>
        <dbReference type="ARBA" id="ARBA00049047"/>
    </source>
</evidence>